<keyword evidence="2" id="KW-0460">Magnesium</keyword>
<keyword evidence="2" id="KW-0812">Transmembrane</keyword>
<feature type="region of interest" description="Disordered" evidence="3">
    <location>
        <begin position="72"/>
        <end position="114"/>
    </location>
</feature>
<evidence type="ECO:0000313" key="5">
    <source>
        <dbReference type="Proteomes" id="UP000326396"/>
    </source>
</evidence>
<keyword evidence="2" id="KW-0472">Membrane</keyword>
<comment type="subcellular location">
    <subcellularLocation>
        <location evidence="2">Membrane</location>
        <topology evidence="2">Multi-pass membrane protein</topology>
    </subcellularLocation>
</comment>
<keyword evidence="2" id="KW-1133">Transmembrane helix</keyword>
<dbReference type="PANTHER" id="PTHR13890">
    <property type="entry name" value="RNA SPLICING PROTEIN MRS2, MITOCHONDRIAL"/>
    <property type="match status" value="1"/>
</dbReference>
<dbReference type="Pfam" id="PF22099">
    <property type="entry name" value="MRS2-like"/>
    <property type="match status" value="1"/>
</dbReference>
<dbReference type="Gene3D" id="1.20.58.340">
    <property type="entry name" value="Magnesium transport protein CorA, transmembrane region"/>
    <property type="match status" value="1"/>
</dbReference>
<keyword evidence="5" id="KW-1185">Reference proteome</keyword>
<dbReference type="EMBL" id="SZYD01000008">
    <property type="protein sequence ID" value="KAD5508670.1"/>
    <property type="molecule type" value="Genomic_DNA"/>
</dbReference>
<name>A0A5N6P0B2_9ASTR</name>
<keyword evidence="2" id="KW-0406">Ion transport</keyword>
<comment type="function">
    <text evidence="2">Magnesium transporter that may mediate the influx of magnesium.</text>
</comment>
<dbReference type="OrthoDB" id="10251508at2759"/>
<comment type="similarity">
    <text evidence="1 2">Belongs to the CorA metal ion transporter (MIT) (TC 1.A.35.5) family.</text>
</comment>
<comment type="caution">
    <text evidence="4">The sequence shown here is derived from an EMBL/GenBank/DDBJ whole genome shotgun (WGS) entry which is preliminary data.</text>
</comment>
<feature type="transmembrane region" description="Helical" evidence="2">
    <location>
        <begin position="428"/>
        <end position="452"/>
    </location>
</feature>
<dbReference type="CDD" id="cd12823">
    <property type="entry name" value="Mrs2_Mfm1p-like"/>
    <property type="match status" value="1"/>
</dbReference>
<dbReference type="PANTHER" id="PTHR13890:SF45">
    <property type="entry name" value="MAGNESIUM TRANSPORTER"/>
    <property type="match status" value="1"/>
</dbReference>
<dbReference type="GO" id="GO:0016020">
    <property type="term" value="C:membrane"/>
    <property type="evidence" value="ECO:0007669"/>
    <property type="project" value="UniProtKB-SubCell"/>
</dbReference>
<accession>A0A5N6P0B2</accession>
<dbReference type="GO" id="GO:0015095">
    <property type="term" value="F:magnesium ion transmembrane transporter activity"/>
    <property type="evidence" value="ECO:0007669"/>
    <property type="project" value="TreeGrafter"/>
</dbReference>
<feature type="compositionally biased region" description="Basic and acidic residues" evidence="3">
    <location>
        <begin position="91"/>
        <end position="103"/>
    </location>
</feature>
<dbReference type="FunFam" id="2.40.128.330:FF:000004">
    <property type="entry name" value="Magnesium transporter MRS2-11, chloroplastic"/>
    <property type="match status" value="1"/>
</dbReference>
<proteinExistence type="inferred from homology"/>
<keyword evidence="2" id="KW-0813">Transport</keyword>
<feature type="transmembrane region" description="Helical" evidence="2">
    <location>
        <begin position="396"/>
        <end position="416"/>
    </location>
</feature>
<dbReference type="AlphaFoldDB" id="A0A5N6P0B2"/>
<dbReference type="Proteomes" id="UP000326396">
    <property type="component" value="Linkage Group LG16"/>
</dbReference>
<evidence type="ECO:0000256" key="2">
    <source>
        <dbReference type="RuleBase" id="RU366041"/>
    </source>
</evidence>
<evidence type="ECO:0000313" key="4">
    <source>
        <dbReference type="EMBL" id="KAD5508670.1"/>
    </source>
</evidence>
<sequence length="458" mass="51510">MALKHVAPNPISSSSHPPCLPAVHSPPYIQFTRFTCIRRVNQAISLRKSCYFLFPVPLKVLSTVSSKRYAKSTEESMEETSTGDNDDEDSGHDSYRSSEDFEKAVTGGSKRNVSSLSDALNIGSRDPVYEVVEVSSHGMVSTRKVNRRHLLKSSGLRPRDIRSVDPSLWLTNTMPSLLVRENAILLNLGSLRAIAMQESVFIFNYNRKGGKAFIDDLLPRLNPKSMIGGALVMPFELEVVEAALNSRIQHFEHRLMDLDPHVQNLLQVLPNRLTAGILEQLRTCKQTLVELGSKAGALRQMLLDMLEDSQEIRRLCIVGRNCILNRNNDVECSVPLDRQIAEEEEEEIEMLLENYLHRCESCHNQAERLLDSAREMEDSIAVNLSSRRLQVSRFELLLQVGTFCLAVGALVSGIFGMNLRSYLEEHVFAFWLTTAGIILGAVVAFFLTYSYLRAKKIL</sequence>
<protein>
    <recommendedName>
        <fullName evidence="2">Magnesium transporter</fullName>
    </recommendedName>
</protein>
<evidence type="ECO:0000256" key="3">
    <source>
        <dbReference type="SAM" id="MobiDB-lite"/>
    </source>
</evidence>
<dbReference type="InterPro" id="IPR039204">
    <property type="entry name" value="MRS2-like"/>
</dbReference>
<reference evidence="4 5" key="1">
    <citation type="submission" date="2019-05" db="EMBL/GenBank/DDBJ databases">
        <title>Mikania micrantha, genome provides insights into the molecular mechanism of rapid growth.</title>
        <authorList>
            <person name="Liu B."/>
        </authorList>
    </citation>
    <scope>NUCLEOTIDE SEQUENCE [LARGE SCALE GENOMIC DNA]</scope>
    <source>
        <strain evidence="4">NLD-2019</strain>
        <tissue evidence="4">Leaf</tissue>
    </source>
</reference>
<dbReference type="GO" id="GO:0009941">
    <property type="term" value="C:chloroplast envelope"/>
    <property type="evidence" value="ECO:0007669"/>
    <property type="project" value="TreeGrafter"/>
</dbReference>
<evidence type="ECO:0000256" key="1">
    <source>
        <dbReference type="ARBA" id="ARBA00007535"/>
    </source>
</evidence>
<gene>
    <name evidence="4" type="ORF">E3N88_16373</name>
</gene>
<organism evidence="4 5">
    <name type="scientific">Mikania micrantha</name>
    <name type="common">bitter vine</name>
    <dbReference type="NCBI Taxonomy" id="192012"/>
    <lineage>
        <taxon>Eukaryota</taxon>
        <taxon>Viridiplantae</taxon>
        <taxon>Streptophyta</taxon>
        <taxon>Embryophyta</taxon>
        <taxon>Tracheophyta</taxon>
        <taxon>Spermatophyta</taxon>
        <taxon>Magnoliopsida</taxon>
        <taxon>eudicotyledons</taxon>
        <taxon>Gunneridae</taxon>
        <taxon>Pentapetalae</taxon>
        <taxon>asterids</taxon>
        <taxon>campanulids</taxon>
        <taxon>Asterales</taxon>
        <taxon>Asteraceae</taxon>
        <taxon>Asteroideae</taxon>
        <taxon>Heliantheae alliance</taxon>
        <taxon>Eupatorieae</taxon>
        <taxon>Mikania</taxon>
    </lineage>
</organism>
<dbReference type="Gene3D" id="2.40.128.330">
    <property type="match status" value="1"/>
</dbReference>